<protein>
    <submittedName>
        <fullName evidence="1">Uncharacterized protein</fullName>
    </submittedName>
</protein>
<comment type="caution">
    <text evidence="1">The sequence shown here is derived from an EMBL/GenBank/DDBJ whole genome shotgun (WGS) entry which is preliminary data.</text>
</comment>
<evidence type="ECO:0000313" key="2">
    <source>
        <dbReference type="Proteomes" id="UP001356427"/>
    </source>
</evidence>
<keyword evidence="2" id="KW-1185">Reference proteome</keyword>
<sequence length="81" mass="9252">MFLLGQLKELKGSFDNKGQGMSSAALHGFLRPATRHPRRVRLSVLALVYNRKGTRHRCPTKPPRHMTSMPRLKLRMATKTL</sequence>
<dbReference type="Proteomes" id="UP001356427">
    <property type="component" value="Unassembled WGS sequence"/>
</dbReference>
<reference evidence="1 2" key="1">
    <citation type="submission" date="2021-04" db="EMBL/GenBank/DDBJ databases">
        <authorList>
            <person name="De Guttry C."/>
            <person name="Zahm M."/>
            <person name="Klopp C."/>
            <person name="Cabau C."/>
            <person name="Louis A."/>
            <person name="Berthelot C."/>
            <person name="Parey E."/>
            <person name="Roest Crollius H."/>
            <person name="Montfort J."/>
            <person name="Robinson-Rechavi M."/>
            <person name="Bucao C."/>
            <person name="Bouchez O."/>
            <person name="Gislard M."/>
            <person name="Lluch J."/>
            <person name="Milhes M."/>
            <person name="Lampietro C."/>
            <person name="Lopez Roques C."/>
            <person name="Donnadieu C."/>
            <person name="Braasch I."/>
            <person name="Desvignes T."/>
            <person name="Postlethwait J."/>
            <person name="Bobe J."/>
            <person name="Wedekind C."/>
            <person name="Guiguen Y."/>
        </authorList>
    </citation>
    <scope>NUCLEOTIDE SEQUENCE [LARGE SCALE GENOMIC DNA]</scope>
    <source>
        <strain evidence="1">Cs_M1</strain>
        <tissue evidence="1">Blood</tissue>
    </source>
</reference>
<accession>A0AAN8L1B9</accession>
<gene>
    <name evidence="1" type="ORF">J4Q44_G00306390</name>
</gene>
<dbReference type="AlphaFoldDB" id="A0AAN8L1B9"/>
<name>A0AAN8L1B9_9TELE</name>
<proteinExistence type="predicted"/>
<dbReference type="EMBL" id="JAGTTL010000029">
    <property type="protein sequence ID" value="KAK6299129.1"/>
    <property type="molecule type" value="Genomic_DNA"/>
</dbReference>
<evidence type="ECO:0000313" key="1">
    <source>
        <dbReference type="EMBL" id="KAK6299129.1"/>
    </source>
</evidence>
<organism evidence="1 2">
    <name type="scientific">Coregonus suidteri</name>
    <dbReference type="NCBI Taxonomy" id="861788"/>
    <lineage>
        <taxon>Eukaryota</taxon>
        <taxon>Metazoa</taxon>
        <taxon>Chordata</taxon>
        <taxon>Craniata</taxon>
        <taxon>Vertebrata</taxon>
        <taxon>Euteleostomi</taxon>
        <taxon>Actinopterygii</taxon>
        <taxon>Neopterygii</taxon>
        <taxon>Teleostei</taxon>
        <taxon>Protacanthopterygii</taxon>
        <taxon>Salmoniformes</taxon>
        <taxon>Salmonidae</taxon>
        <taxon>Coregoninae</taxon>
        <taxon>Coregonus</taxon>
    </lineage>
</organism>